<gene>
    <name evidence="2" type="ORF">CYL18_06955</name>
</gene>
<keyword evidence="3" id="KW-1185">Reference proteome</keyword>
<sequence length="106" mass="12551">MYWETLPNWMWASYYAFLLFTLILAIISIKQSNFKGLSIITIVLIFTTPFIAIINSIGREYGVNEFEHLVTHLQQGSLWALYIIISYLYILVWWGLLFFKNQVVKH</sequence>
<keyword evidence="1" id="KW-0812">Transmembrane</keyword>
<comment type="caution">
    <text evidence="2">The sequence shown here is derived from an EMBL/GenBank/DDBJ whole genome shotgun (WGS) entry which is preliminary data.</text>
</comment>
<evidence type="ECO:0000256" key="1">
    <source>
        <dbReference type="SAM" id="Phobius"/>
    </source>
</evidence>
<feature type="transmembrane region" description="Helical" evidence="1">
    <location>
        <begin position="36"/>
        <end position="58"/>
    </location>
</feature>
<reference evidence="2 3" key="1">
    <citation type="submission" date="2017-12" db="EMBL/GenBank/DDBJ databases">
        <title>Taxonomic description and draft genome of Pradoshia cofamensis Gen. nov., sp. nov., a thermotolerant bacillale isolated from anterior gut of earthworm Eisenia fetida.</title>
        <authorList>
            <person name="Saha T."/>
            <person name="Chakraborty R."/>
        </authorList>
    </citation>
    <scope>NUCLEOTIDE SEQUENCE [LARGE SCALE GENOMIC DNA]</scope>
    <source>
        <strain evidence="2 3">EAG3</strain>
    </source>
</reference>
<dbReference type="EMBL" id="PKOZ01000003">
    <property type="protein sequence ID" value="PQD95627.1"/>
    <property type="molecule type" value="Genomic_DNA"/>
</dbReference>
<dbReference type="Proteomes" id="UP000239663">
    <property type="component" value="Unassembled WGS sequence"/>
</dbReference>
<dbReference type="AlphaFoldDB" id="A0A2S7N0U9"/>
<accession>A0A2S7N0U9</accession>
<keyword evidence="1" id="KW-0472">Membrane</keyword>
<dbReference type="RefSeq" id="WP_104848774.1">
    <property type="nucleotide sequence ID" value="NZ_PKOZ01000003.1"/>
</dbReference>
<evidence type="ECO:0000313" key="2">
    <source>
        <dbReference type="EMBL" id="PQD95627.1"/>
    </source>
</evidence>
<proteinExistence type="predicted"/>
<keyword evidence="1" id="KW-1133">Transmembrane helix</keyword>
<feature type="transmembrane region" description="Helical" evidence="1">
    <location>
        <begin position="12"/>
        <end position="29"/>
    </location>
</feature>
<name>A0A2S7N0U9_9BACI</name>
<evidence type="ECO:0000313" key="3">
    <source>
        <dbReference type="Proteomes" id="UP000239663"/>
    </source>
</evidence>
<protein>
    <submittedName>
        <fullName evidence="2">Uncharacterized protein</fullName>
    </submittedName>
</protein>
<feature type="transmembrane region" description="Helical" evidence="1">
    <location>
        <begin position="78"/>
        <end position="99"/>
    </location>
</feature>
<organism evidence="2 3">
    <name type="scientific">Pradoshia eiseniae</name>
    <dbReference type="NCBI Taxonomy" id="2064768"/>
    <lineage>
        <taxon>Bacteria</taxon>
        <taxon>Bacillati</taxon>
        <taxon>Bacillota</taxon>
        <taxon>Bacilli</taxon>
        <taxon>Bacillales</taxon>
        <taxon>Bacillaceae</taxon>
        <taxon>Pradoshia</taxon>
    </lineage>
</organism>
<dbReference type="OrthoDB" id="2645556at2"/>